<dbReference type="Proteomes" id="UP001217417">
    <property type="component" value="Unassembled WGS sequence"/>
</dbReference>
<dbReference type="PANTHER" id="PTHR13349">
    <property type="entry name" value="TRANSLATION MACHINERY-ASSOCIATED PROTEIN 16"/>
    <property type="match status" value="1"/>
</dbReference>
<gene>
    <name evidence="3" type="ORF">POJ06DRAFT_60884</name>
</gene>
<name>A0AAD7R021_9ASCO</name>
<feature type="region of interest" description="Disordered" evidence="2">
    <location>
        <begin position="1"/>
        <end position="35"/>
    </location>
</feature>
<evidence type="ECO:0000256" key="1">
    <source>
        <dbReference type="ARBA" id="ARBA00034127"/>
    </source>
</evidence>
<dbReference type="GO" id="GO:0005634">
    <property type="term" value="C:nucleus"/>
    <property type="evidence" value="ECO:0007669"/>
    <property type="project" value="TreeGrafter"/>
</dbReference>
<dbReference type="RefSeq" id="XP_056046457.1">
    <property type="nucleotide sequence ID" value="XM_056191268.1"/>
</dbReference>
<dbReference type="AlphaFoldDB" id="A0AAD7R021"/>
<dbReference type="InterPro" id="IPR038356">
    <property type="entry name" value="Tma16_sf"/>
</dbReference>
<dbReference type="InterPro" id="IPR021346">
    <property type="entry name" value="Tma16"/>
</dbReference>
<evidence type="ECO:0000256" key="2">
    <source>
        <dbReference type="SAM" id="MobiDB-lite"/>
    </source>
</evidence>
<accession>A0AAD7R021</accession>
<dbReference type="Pfam" id="PF11176">
    <property type="entry name" value="Tma16"/>
    <property type="match status" value="1"/>
</dbReference>
<reference evidence="3" key="1">
    <citation type="submission" date="2023-03" db="EMBL/GenBank/DDBJ databases">
        <title>Near-Complete genome sequence of Lipomyces tetrasporous NRRL Y-64009, an oleaginous yeast capable of growing on lignocellulosic hydrolysates.</title>
        <authorList>
            <consortium name="Lawrence Berkeley National Laboratory"/>
            <person name="Jagtap S.S."/>
            <person name="Liu J.-J."/>
            <person name="Walukiewicz H.E."/>
            <person name="Pangilinan J."/>
            <person name="Lipzen A."/>
            <person name="Ahrendt S."/>
            <person name="Koriabine M."/>
            <person name="Cobaugh K."/>
            <person name="Salamov A."/>
            <person name="Yoshinaga Y."/>
            <person name="Ng V."/>
            <person name="Daum C."/>
            <person name="Grigoriev I.V."/>
            <person name="Slininger P.J."/>
            <person name="Dien B.S."/>
            <person name="Jin Y.-S."/>
            <person name="Rao C.V."/>
        </authorList>
    </citation>
    <scope>NUCLEOTIDE SEQUENCE</scope>
    <source>
        <strain evidence="3">NRRL Y-64009</strain>
    </source>
</reference>
<keyword evidence="4" id="KW-1185">Reference proteome</keyword>
<comment type="caution">
    <text evidence="3">The sequence shown here is derived from an EMBL/GenBank/DDBJ whole genome shotgun (WGS) entry which is preliminary data.</text>
</comment>
<evidence type="ECO:0000313" key="3">
    <source>
        <dbReference type="EMBL" id="KAJ8103007.1"/>
    </source>
</evidence>
<proteinExistence type="inferred from homology"/>
<dbReference type="Gene3D" id="1.20.1440.170">
    <property type="entry name" value="Translation machinery-associated protein 16-like"/>
    <property type="match status" value="1"/>
</dbReference>
<dbReference type="GeneID" id="80886434"/>
<organism evidence="3 4">
    <name type="scientific">Lipomyces tetrasporus</name>
    <dbReference type="NCBI Taxonomy" id="54092"/>
    <lineage>
        <taxon>Eukaryota</taxon>
        <taxon>Fungi</taxon>
        <taxon>Dikarya</taxon>
        <taxon>Ascomycota</taxon>
        <taxon>Saccharomycotina</taxon>
        <taxon>Lipomycetes</taxon>
        <taxon>Lipomycetales</taxon>
        <taxon>Lipomycetaceae</taxon>
        <taxon>Lipomyces</taxon>
    </lineage>
</organism>
<dbReference type="EMBL" id="JARPMG010000002">
    <property type="protein sequence ID" value="KAJ8103007.1"/>
    <property type="molecule type" value="Genomic_DNA"/>
</dbReference>
<dbReference type="PANTHER" id="PTHR13349:SF2">
    <property type="entry name" value="TRANSLATION MACHINERY-ASSOCIATED PROTEIN 16"/>
    <property type="match status" value="1"/>
</dbReference>
<evidence type="ECO:0000313" key="4">
    <source>
        <dbReference type="Proteomes" id="UP001217417"/>
    </source>
</evidence>
<protein>
    <submittedName>
        <fullName evidence="3">Translation machinery-associated protein 16</fullName>
    </submittedName>
</protein>
<comment type="similarity">
    <text evidence="1">Belongs to the TMA16 family.</text>
</comment>
<sequence length="182" mass="21385">MPIAKSLKKVEQKLKKRSAVHPKARKFKQLNKASLREAKINKRKQEREMTRDAQVLRMKFIRAAVDRPQNMTKEVFTEDEIKIIIQEFISRDDAELEQLKSTRRPGRPASARQDALQTRRDFEVSEFSTGFYMPDLLDKQTVKLFREWNLEHSGIGLLKFIRIAKEGGLQMPRQDDDMDRLA</sequence>
<feature type="compositionally biased region" description="Basic residues" evidence="2">
    <location>
        <begin position="14"/>
        <end position="29"/>
    </location>
</feature>